<dbReference type="SUPFAM" id="SSF63829">
    <property type="entry name" value="Calcium-dependent phosphotriesterase"/>
    <property type="match status" value="1"/>
</dbReference>
<dbReference type="KEGG" id="cvn:111114751"/>
<dbReference type="Proteomes" id="UP000694844">
    <property type="component" value="Chromosome 9"/>
</dbReference>
<dbReference type="GeneID" id="111114751"/>
<dbReference type="GO" id="GO:0043161">
    <property type="term" value="P:proteasome-mediated ubiquitin-dependent protein catabolic process"/>
    <property type="evidence" value="ECO:0007669"/>
    <property type="project" value="TreeGrafter"/>
</dbReference>
<dbReference type="PANTHER" id="PTHR24104:SF54">
    <property type="entry name" value="E3 UBIQUITIN-PROTEIN LIGASE TRIM32-LIKE"/>
    <property type="match status" value="1"/>
</dbReference>
<dbReference type="AlphaFoldDB" id="A0A8B8C1J6"/>
<organism evidence="1 2">
    <name type="scientific">Crassostrea virginica</name>
    <name type="common">Eastern oyster</name>
    <dbReference type="NCBI Taxonomy" id="6565"/>
    <lineage>
        <taxon>Eukaryota</taxon>
        <taxon>Metazoa</taxon>
        <taxon>Spiralia</taxon>
        <taxon>Lophotrochozoa</taxon>
        <taxon>Mollusca</taxon>
        <taxon>Bivalvia</taxon>
        <taxon>Autobranchia</taxon>
        <taxon>Pteriomorphia</taxon>
        <taxon>Ostreida</taxon>
        <taxon>Ostreoidea</taxon>
        <taxon>Ostreidae</taxon>
        <taxon>Crassostrea</taxon>
    </lineage>
</organism>
<dbReference type="InterPro" id="IPR050952">
    <property type="entry name" value="TRIM-NHL_E3_ligases"/>
</dbReference>
<protein>
    <submittedName>
        <fullName evidence="2">Uncharacterized protein LOC111114751</fullName>
    </submittedName>
</protein>
<dbReference type="GO" id="GO:0061630">
    <property type="term" value="F:ubiquitin protein ligase activity"/>
    <property type="evidence" value="ECO:0007669"/>
    <property type="project" value="TreeGrafter"/>
</dbReference>
<dbReference type="GO" id="GO:0000209">
    <property type="term" value="P:protein polyubiquitination"/>
    <property type="evidence" value="ECO:0007669"/>
    <property type="project" value="TreeGrafter"/>
</dbReference>
<dbReference type="InterPro" id="IPR011042">
    <property type="entry name" value="6-blade_b-propeller_TolB-like"/>
</dbReference>
<dbReference type="RefSeq" id="XP_022308921.1">
    <property type="nucleotide sequence ID" value="XM_022453213.1"/>
</dbReference>
<proteinExistence type="predicted"/>
<gene>
    <name evidence="2" type="primary">LOC111114751</name>
</gene>
<sequence length="318" mass="35014">MALHQAQALAAAKYKLLSTIPLHQNQYIADLTYGGNGNIGISVKNTAVPGKPVPISAKFFPEKLDSTVVTKVLSCNGDYIGFQLMKNGNGRIRHGVVQGTMTSVHMSDLSHFYMLSSYGSSFPVLTAAEKPLKPFYAELYQVWPPYQNKLDRNDDFTPQGMVATRSGTILICLWNNRIGERSLGKVISENESFEIFTDKNQPLFICPTYITENGNDDICVSDVGAVVVTDAGGMLRFRYQGIAANSNFEPYGLCCNSACNIIIADMKNDGIHVIDKDGGFLYTVQYEGIKMPRALCIDEKDNVYVGEWNADSIKVLSC</sequence>
<evidence type="ECO:0000313" key="2">
    <source>
        <dbReference type="RefSeq" id="XP_022308921.1"/>
    </source>
</evidence>
<dbReference type="Gene3D" id="2.120.10.30">
    <property type="entry name" value="TolB, C-terminal domain"/>
    <property type="match status" value="1"/>
</dbReference>
<evidence type="ECO:0000313" key="1">
    <source>
        <dbReference type="Proteomes" id="UP000694844"/>
    </source>
</evidence>
<keyword evidence="1" id="KW-1185">Reference proteome</keyword>
<accession>A0A8B8C1J6</accession>
<reference evidence="2" key="1">
    <citation type="submission" date="2025-08" db="UniProtKB">
        <authorList>
            <consortium name="RefSeq"/>
        </authorList>
    </citation>
    <scope>IDENTIFICATION</scope>
    <source>
        <tissue evidence="2">Whole sample</tissue>
    </source>
</reference>
<dbReference type="PANTHER" id="PTHR24104">
    <property type="entry name" value="E3 UBIQUITIN-PROTEIN LIGASE NHLRC1-RELATED"/>
    <property type="match status" value="1"/>
</dbReference>
<dbReference type="OrthoDB" id="6161541at2759"/>
<name>A0A8B8C1J6_CRAVI</name>